<accession>A0A255IS93</accession>
<dbReference type="Pfam" id="PF00795">
    <property type="entry name" value="CN_hydrolase"/>
    <property type="match status" value="1"/>
</dbReference>
<evidence type="ECO:0000313" key="4">
    <source>
        <dbReference type="EMBL" id="RDY32076.1"/>
    </source>
</evidence>
<comment type="similarity">
    <text evidence="1">Belongs to the carbon-nitrogen hydrolase superfamily. NIT1/NIT2 family.</text>
</comment>
<feature type="domain" description="CN hydrolase" evidence="2">
    <location>
        <begin position="21"/>
        <end position="251"/>
    </location>
</feature>
<dbReference type="Proteomes" id="UP000216411">
    <property type="component" value="Unassembled WGS sequence"/>
</dbReference>
<dbReference type="EMBL" id="NOKA02000006">
    <property type="protein sequence ID" value="RDY32076.1"/>
    <property type="molecule type" value="Genomic_DNA"/>
</dbReference>
<dbReference type="Gene3D" id="3.60.110.10">
    <property type="entry name" value="Carbon-nitrogen hydrolase"/>
    <property type="match status" value="1"/>
</dbReference>
<dbReference type="OrthoDB" id="9811121at2"/>
<evidence type="ECO:0000313" key="6">
    <source>
        <dbReference type="Proteomes" id="UP000247523"/>
    </source>
</evidence>
<reference evidence="3 6" key="2">
    <citation type="submission" date="2018-05" db="EMBL/GenBank/DDBJ databases">
        <title>Genomic Encyclopedia of Type Strains, Phase IV (KMG-IV): sequencing the most valuable type-strain genomes for metagenomic binning, comparative biology and taxonomic classification.</title>
        <authorList>
            <person name="Goeker M."/>
        </authorList>
    </citation>
    <scope>NUCLEOTIDE SEQUENCE [LARGE SCALE GENOMIC DNA]</scope>
    <source>
        <strain evidence="3 6">DSM 28816</strain>
    </source>
</reference>
<organism evidence="3 6">
    <name type="scientific">Lachnotalea glycerini</name>
    <dbReference type="NCBI Taxonomy" id="1763509"/>
    <lineage>
        <taxon>Bacteria</taxon>
        <taxon>Bacillati</taxon>
        <taxon>Bacillota</taxon>
        <taxon>Clostridia</taxon>
        <taxon>Lachnospirales</taxon>
        <taxon>Lachnospiraceae</taxon>
        <taxon>Lachnotalea</taxon>
    </lineage>
</organism>
<evidence type="ECO:0000313" key="3">
    <source>
        <dbReference type="EMBL" id="PXV87757.1"/>
    </source>
</evidence>
<dbReference type="GO" id="GO:0016787">
    <property type="term" value="F:hydrolase activity"/>
    <property type="evidence" value="ECO:0007669"/>
    <property type="project" value="UniProtKB-KW"/>
</dbReference>
<reference evidence="4 5" key="1">
    <citation type="journal article" date="2017" name="Genome Announc.">
        <title>Draft Genome Sequence of a Sporulating and Motile Strain of Lachnotalea glycerini Isolated from Water in Quebec City, Canada.</title>
        <authorList>
            <person name="Maheux A.F."/>
            <person name="Boudreau D.K."/>
            <person name="Berube E."/>
            <person name="Boissinot M."/>
            <person name="Raymond F."/>
            <person name="Brodeur S."/>
            <person name="Corbeil J."/>
            <person name="Isabel S."/>
            <person name="Omar R.F."/>
            <person name="Bergeron M.G."/>
        </authorList>
    </citation>
    <scope>NUCLEOTIDE SEQUENCE [LARGE SCALE GENOMIC DNA]</scope>
    <source>
        <strain evidence="4 5">CCRI-19302</strain>
    </source>
</reference>
<protein>
    <submittedName>
        <fullName evidence="4">Carbon-nitrogen hydrolase family protein</fullName>
    </submittedName>
    <submittedName>
        <fullName evidence="3">Putative amidohydrolase</fullName>
    </submittedName>
</protein>
<dbReference type="AlphaFoldDB" id="A0A255IS93"/>
<proteinExistence type="inferred from homology"/>
<name>A0A255IS93_9FIRM</name>
<dbReference type="InterPro" id="IPR003010">
    <property type="entry name" value="C-N_Hydrolase"/>
</dbReference>
<reference evidence="4" key="3">
    <citation type="submission" date="2018-07" db="EMBL/GenBank/DDBJ databases">
        <authorList>
            <person name="Quirk P.G."/>
            <person name="Krulwich T.A."/>
        </authorList>
    </citation>
    <scope>NUCLEOTIDE SEQUENCE</scope>
    <source>
        <strain evidence="4">CCRI-19302</strain>
    </source>
</reference>
<evidence type="ECO:0000259" key="2">
    <source>
        <dbReference type="PROSITE" id="PS50263"/>
    </source>
</evidence>
<sequence>MKLGLIQTKQNELYDFGNLDLRLSIEQVVELQNEMKNQTLELIREACKKKCDFIVTSEAINFCGPPNNICCNYTEVIPSLEDSFFQEVAAIAKEEKKYIVLGAYNKREGKMFNSTLVYDTKGEQKYQYDKVHLAGSENDCLTAGKEYLVMDTKFGKIGIAICWDMQFPEVCRELVLGGADLIVCPTWGWEQIYGHARAYENGIYVASAMSVPFQDNIKGIRNPSEVVSPMGEILASGSRNKAEVVTCELDIRDCHEYKQLRISCRHPNTYKHISMNYDNNNV</sequence>
<gene>
    <name evidence="3" type="ORF">C8E03_10947</name>
    <name evidence="4" type="ORF">CG710_006290</name>
</gene>
<dbReference type="CDD" id="cd07197">
    <property type="entry name" value="nitrilase"/>
    <property type="match status" value="1"/>
</dbReference>
<dbReference type="PANTHER" id="PTHR23088">
    <property type="entry name" value="NITRILASE-RELATED"/>
    <property type="match status" value="1"/>
</dbReference>
<keyword evidence="5" id="KW-1185">Reference proteome</keyword>
<dbReference type="RefSeq" id="WP_094376101.1">
    <property type="nucleotide sequence ID" value="NZ_NOKA02000006.1"/>
</dbReference>
<dbReference type="InterPro" id="IPR036526">
    <property type="entry name" value="C-N_Hydrolase_sf"/>
</dbReference>
<dbReference type="EMBL" id="QICS01000009">
    <property type="protein sequence ID" value="PXV87757.1"/>
    <property type="molecule type" value="Genomic_DNA"/>
</dbReference>
<dbReference type="Proteomes" id="UP000247523">
    <property type="component" value="Unassembled WGS sequence"/>
</dbReference>
<dbReference type="PANTHER" id="PTHR23088:SF27">
    <property type="entry name" value="DEAMINATED GLUTATHIONE AMIDASE"/>
    <property type="match status" value="1"/>
</dbReference>
<dbReference type="PROSITE" id="PS50263">
    <property type="entry name" value="CN_HYDROLASE"/>
    <property type="match status" value="1"/>
</dbReference>
<evidence type="ECO:0000256" key="1">
    <source>
        <dbReference type="ARBA" id="ARBA00010613"/>
    </source>
</evidence>
<evidence type="ECO:0000313" key="5">
    <source>
        <dbReference type="Proteomes" id="UP000216411"/>
    </source>
</evidence>
<comment type="caution">
    <text evidence="3">The sequence shown here is derived from an EMBL/GenBank/DDBJ whole genome shotgun (WGS) entry which is preliminary data.</text>
</comment>
<dbReference type="SUPFAM" id="SSF56317">
    <property type="entry name" value="Carbon-nitrogen hydrolase"/>
    <property type="match status" value="1"/>
</dbReference>
<keyword evidence="3" id="KW-0378">Hydrolase</keyword>